<evidence type="ECO:0000313" key="3">
    <source>
        <dbReference type="EMBL" id="REF34833.1"/>
    </source>
</evidence>
<evidence type="ECO:0000259" key="1">
    <source>
        <dbReference type="Pfam" id="PF18367"/>
    </source>
</evidence>
<feature type="domain" description="Rv2175c C-terminal" evidence="1">
    <location>
        <begin position="75"/>
        <end position="129"/>
    </location>
</feature>
<organism evidence="3 4">
    <name type="scientific">Thermasporomyces composti</name>
    <dbReference type="NCBI Taxonomy" id="696763"/>
    <lineage>
        <taxon>Bacteria</taxon>
        <taxon>Bacillati</taxon>
        <taxon>Actinomycetota</taxon>
        <taxon>Actinomycetes</taxon>
        <taxon>Propionibacteriales</taxon>
        <taxon>Nocardioidaceae</taxon>
        <taxon>Thermasporomyces</taxon>
    </lineage>
</organism>
<dbReference type="Proteomes" id="UP000256485">
    <property type="component" value="Unassembled WGS sequence"/>
</dbReference>
<accession>A0A3D9V221</accession>
<dbReference type="AlphaFoldDB" id="A0A3D9V221"/>
<dbReference type="InterPro" id="IPR041098">
    <property type="entry name" value="Rv2175c_C"/>
</dbReference>
<feature type="domain" description="DNA-binding protein Rv2175c wHTH" evidence="2">
    <location>
        <begin position="20"/>
        <end position="68"/>
    </location>
</feature>
<dbReference type="RefSeq" id="WP_115848728.1">
    <property type="nucleotide sequence ID" value="NZ_QTUC01000001.1"/>
</dbReference>
<comment type="caution">
    <text evidence="3">The sequence shown here is derived from an EMBL/GenBank/DDBJ whole genome shotgun (WGS) entry which is preliminary data.</text>
</comment>
<dbReference type="EMBL" id="QTUC01000001">
    <property type="protein sequence ID" value="REF34833.1"/>
    <property type="molecule type" value="Genomic_DNA"/>
</dbReference>
<evidence type="ECO:0000313" key="4">
    <source>
        <dbReference type="Proteomes" id="UP000256485"/>
    </source>
</evidence>
<keyword evidence="4" id="KW-1185">Reference proteome</keyword>
<protein>
    <submittedName>
        <fullName evidence="3">Excisionase family DNA binding protein</fullName>
    </submittedName>
</protein>
<proteinExistence type="predicted"/>
<dbReference type="Pfam" id="PF21531">
    <property type="entry name" value="Rv2175c_wHTH"/>
    <property type="match status" value="1"/>
</dbReference>
<sequence length="130" mass="14135">MSQSDSTTHAAAPDLDALVREWLTIPEVAERLHVSVSKVRQLLRDGELVAVPSARDDREALLVPAAFLDGDHVLRGLGSTLTVLHDQGYDAVEAVRWLFTPDEALDGTPIAALAHGRGRLVRRHAQVLGF</sequence>
<name>A0A3D9V221_THECX</name>
<dbReference type="InterPro" id="IPR048576">
    <property type="entry name" value="Rv2175c_wHTH"/>
</dbReference>
<dbReference type="Pfam" id="PF18367">
    <property type="entry name" value="Rv2175c_C"/>
    <property type="match status" value="1"/>
</dbReference>
<reference evidence="3 4" key="1">
    <citation type="submission" date="2018-08" db="EMBL/GenBank/DDBJ databases">
        <title>Sequencing the genomes of 1000 actinobacteria strains.</title>
        <authorList>
            <person name="Klenk H.-P."/>
        </authorList>
    </citation>
    <scope>NUCLEOTIDE SEQUENCE [LARGE SCALE GENOMIC DNA]</scope>
    <source>
        <strain evidence="3 4">DSM 22891</strain>
    </source>
</reference>
<gene>
    <name evidence="3" type="ORF">DFJ64_0199</name>
</gene>
<evidence type="ECO:0000259" key="2">
    <source>
        <dbReference type="Pfam" id="PF21531"/>
    </source>
</evidence>
<dbReference type="OrthoDB" id="3784042at2"/>
<dbReference type="GO" id="GO:0003677">
    <property type="term" value="F:DNA binding"/>
    <property type="evidence" value="ECO:0007669"/>
    <property type="project" value="InterPro"/>
</dbReference>